<dbReference type="RefSeq" id="WP_072973451.1">
    <property type="nucleotide sequence ID" value="NZ_FQTY01000002.1"/>
</dbReference>
<proteinExistence type="predicted"/>
<dbReference type="STRING" id="1123404.SAMN02745784_00844"/>
<evidence type="ECO:0000313" key="3">
    <source>
        <dbReference type="Proteomes" id="UP000184114"/>
    </source>
</evidence>
<keyword evidence="1" id="KW-0472">Membrane</keyword>
<keyword evidence="3" id="KW-1185">Reference proteome</keyword>
<dbReference type="Pfam" id="PF13346">
    <property type="entry name" value="ABC2_membrane_5"/>
    <property type="match status" value="1"/>
</dbReference>
<accession>A0A1M4TT79</accession>
<evidence type="ECO:0000256" key="1">
    <source>
        <dbReference type="SAM" id="Phobius"/>
    </source>
</evidence>
<feature type="transmembrane region" description="Helical" evidence="1">
    <location>
        <begin position="88"/>
        <end position="108"/>
    </location>
</feature>
<evidence type="ECO:0000313" key="2">
    <source>
        <dbReference type="EMBL" id="SHE47709.1"/>
    </source>
</evidence>
<feature type="transmembrane region" description="Helical" evidence="1">
    <location>
        <begin position="21"/>
        <end position="51"/>
    </location>
</feature>
<feature type="transmembrane region" description="Helical" evidence="1">
    <location>
        <begin position="120"/>
        <end position="140"/>
    </location>
</feature>
<keyword evidence="1" id="KW-1133">Transmembrane helix</keyword>
<dbReference type="InterPro" id="IPR025699">
    <property type="entry name" value="ABC2_memb-like"/>
</dbReference>
<sequence length="208" mass="23879">MLNLIRKDLLLNFSSKQSVIFLILFFPFMLLVLETNSTNIYSLMILSYGYVLNNMPFKYEVINKTHMLIQSLPIKKRDVVLSKYISMFINYFLGVILVGIYFGIISVFRIKIGESLSISLIWQTLIIFIFITSISLPAYFRLPPRLGNIVNVMIYIIIINIFVIGSSDNIDILTALNGQRFNLPIITAIVYLISMLISIVLYETKDLA</sequence>
<feature type="transmembrane region" description="Helical" evidence="1">
    <location>
        <begin position="182"/>
        <end position="202"/>
    </location>
</feature>
<dbReference type="PANTHER" id="PTHR41309:SF2">
    <property type="entry name" value="MEMBRANE PROTEIN"/>
    <property type="match status" value="1"/>
</dbReference>
<organism evidence="2 3">
    <name type="scientific">Tissierella praeacuta DSM 18095</name>
    <dbReference type="NCBI Taxonomy" id="1123404"/>
    <lineage>
        <taxon>Bacteria</taxon>
        <taxon>Bacillati</taxon>
        <taxon>Bacillota</taxon>
        <taxon>Tissierellia</taxon>
        <taxon>Tissierellales</taxon>
        <taxon>Tissierellaceae</taxon>
        <taxon>Tissierella</taxon>
    </lineage>
</organism>
<feature type="transmembrane region" description="Helical" evidence="1">
    <location>
        <begin position="152"/>
        <end position="170"/>
    </location>
</feature>
<dbReference type="GeneID" id="90996313"/>
<reference evidence="3" key="1">
    <citation type="submission" date="2016-11" db="EMBL/GenBank/DDBJ databases">
        <authorList>
            <person name="Varghese N."/>
            <person name="Submissions S."/>
        </authorList>
    </citation>
    <scope>NUCLEOTIDE SEQUENCE [LARGE SCALE GENOMIC DNA]</scope>
    <source>
        <strain evidence="3">DSM 18095</strain>
    </source>
</reference>
<dbReference type="PANTHER" id="PTHR41309">
    <property type="entry name" value="MEMBRANE PROTEIN-RELATED"/>
    <property type="match status" value="1"/>
</dbReference>
<keyword evidence="1" id="KW-0812">Transmembrane</keyword>
<dbReference type="Proteomes" id="UP000184114">
    <property type="component" value="Unassembled WGS sequence"/>
</dbReference>
<protein>
    <submittedName>
        <fullName evidence="2">ABC-2 family transporter protein</fullName>
    </submittedName>
</protein>
<gene>
    <name evidence="2" type="ORF">SAMN02745784_00844</name>
</gene>
<dbReference type="EMBL" id="FQTY01000002">
    <property type="protein sequence ID" value="SHE47709.1"/>
    <property type="molecule type" value="Genomic_DNA"/>
</dbReference>
<dbReference type="AlphaFoldDB" id="A0A1M4TT79"/>
<name>A0A1M4TT79_9FIRM</name>